<dbReference type="EMBL" id="RQPJ01000002">
    <property type="protein sequence ID" value="RTE54843.1"/>
    <property type="molecule type" value="Genomic_DNA"/>
</dbReference>
<dbReference type="OrthoDB" id="1449018at2"/>
<proteinExistence type="predicted"/>
<evidence type="ECO:0000313" key="2">
    <source>
        <dbReference type="Proteomes" id="UP000267585"/>
    </source>
</evidence>
<evidence type="ECO:0000313" key="1">
    <source>
        <dbReference type="EMBL" id="RTE54843.1"/>
    </source>
</evidence>
<dbReference type="Pfam" id="PF19852">
    <property type="entry name" value="DUF6327"/>
    <property type="match status" value="1"/>
</dbReference>
<evidence type="ECO:0008006" key="3">
    <source>
        <dbReference type="Google" id="ProtNLM"/>
    </source>
</evidence>
<dbReference type="InterPro" id="IPR046290">
    <property type="entry name" value="DUF6327"/>
</dbReference>
<comment type="caution">
    <text evidence="1">The sequence shown here is derived from an EMBL/GenBank/DDBJ whole genome shotgun (WGS) entry which is preliminary data.</text>
</comment>
<protein>
    <recommendedName>
        <fullName evidence="3">Glutaminyl-tRNA synthetase</fullName>
    </recommendedName>
</protein>
<gene>
    <name evidence="1" type="ORF">EHW67_06685</name>
</gene>
<dbReference type="RefSeq" id="WP_126161575.1">
    <property type="nucleotide sequence ID" value="NZ_RQPJ01000002.1"/>
</dbReference>
<reference evidence="1 2" key="1">
    <citation type="submission" date="2018-11" db="EMBL/GenBank/DDBJ databases">
        <title>Arenibacter aquaticus sp.nov., a marine bacterium isolated from surface seawater in the South China Sea.</title>
        <authorList>
            <person name="Guo J."/>
            <person name="Sun J."/>
        </authorList>
    </citation>
    <scope>NUCLEOTIDE SEQUENCE [LARGE SCALE GENOMIC DNA]</scope>
    <source>
        <strain evidence="1 2">GUO666</strain>
    </source>
</reference>
<sequence length="71" mass="8080">MKKSEFSSFNEIDQELKILRLQRQVDSEQLKLHLNGLKSSFYPTNILGGFKGVAKKLLLSFVAKKILNKLG</sequence>
<dbReference type="Proteomes" id="UP000267585">
    <property type="component" value="Unassembled WGS sequence"/>
</dbReference>
<keyword evidence="2" id="KW-1185">Reference proteome</keyword>
<accession>A0A430K712</accession>
<dbReference type="AlphaFoldDB" id="A0A430K712"/>
<organism evidence="1 2">
    <name type="scientific">Arenibacter aquaticus</name>
    <dbReference type="NCBI Taxonomy" id="2489054"/>
    <lineage>
        <taxon>Bacteria</taxon>
        <taxon>Pseudomonadati</taxon>
        <taxon>Bacteroidota</taxon>
        <taxon>Flavobacteriia</taxon>
        <taxon>Flavobacteriales</taxon>
        <taxon>Flavobacteriaceae</taxon>
        <taxon>Arenibacter</taxon>
    </lineage>
</organism>
<name>A0A430K712_9FLAO</name>